<proteinExistence type="predicted"/>
<evidence type="ECO:0000313" key="1">
    <source>
        <dbReference type="EMBL" id="MBC1501086.1"/>
    </source>
</evidence>
<dbReference type="EMBL" id="JAARRL010000016">
    <property type="protein sequence ID" value="MBC1501086.1"/>
    <property type="molecule type" value="Genomic_DNA"/>
</dbReference>
<evidence type="ECO:0000313" key="2">
    <source>
        <dbReference type="Proteomes" id="UP000564536"/>
    </source>
</evidence>
<organism evidence="1 2">
    <name type="scientific">Listeria weihenstephanensis</name>
    <dbReference type="NCBI Taxonomy" id="1006155"/>
    <lineage>
        <taxon>Bacteria</taxon>
        <taxon>Bacillati</taxon>
        <taxon>Bacillota</taxon>
        <taxon>Bacilli</taxon>
        <taxon>Bacillales</taxon>
        <taxon>Listeriaceae</taxon>
        <taxon>Listeria</taxon>
    </lineage>
</organism>
<comment type="caution">
    <text evidence="1">The sequence shown here is derived from an EMBL/GenBank/DDBJ whole genome shotgun (WGS) entry which is preliminary data.</text>
</comment>
<name>A0A841Z9H8_9LIST</name>
<reference evidence="1 2" key="1">
    <citation type="submission" date="2020-03" db="EMBL/GenBank/DDBJ databases">
        <title>Soil Listeria distribution.</title>
        <authorList>
            <person name="Liao J."/>
            <person name="Wiedmann M."/>
        </authorList>
    </citation>
    <scope>NUCLEOTIDE SEQUENCE [LARGE SCALE GENOMIC DNA]</scope>
    <source>
        <strain evidence="1 2">FSL L7-1523</strain>
    </source>
</reference>
<dbReference type="Pfam" id="PF12687">
    <property type="entry name" value="DUF3801"/>
    <property type="match status" value="1"/>
</dbReference>
<gene>
    <name evidence="1" type="ORF">HB943_10780</name>
</gene>
<dbReference type="Proteomes" id="UP000564536">
    <property type="component" value="Unassembled WGS sequence"/>
</dbReference>
<dbReference type="InterPro" id="IPR024234">
    <property type="entry name" value="DUF3801"/>
</dbReference>
<dbReference type="RefSeq" id="WP_185426360.1">
    <property type="nucleotide sequence ID" value="NZ_JAARRL010000016.1"/>
</dbReference>
<accession>A0A841Z9H8</accession>
<protein>
    <submittedName>
        <fullName evidence="1">PcfB family protein</fullName>
    </submittedName>
</protein>
<dbReference type="AlphaFoldDB" id="A0A841Z9H8"/>
<sequence length="170" mass="19254">MKGGIMQEEINHKTIAFSINTTKMSARTLKKTLAAFIKMGGFVVKKNKQQSHTGKQSLKKLMKQNTGLSNVEITDDNIGSFKRVARKYGLDFALKKDKTAEEPTYIVYFKGRDVDVMTQAFKEYTQKHVQSQEKPSIIAKLQENKVEVEHDLVGSIEKVLGKSKMQGLER</sequence>